<dbReference type="Ensembl" id="ENSNVIT00000034875.1">
    <property type="protein sequence ID" value="ENSNVIP00000030099.1"/>
    <property type="gene ID" value="ENSNVIG00000023198.1"/>
</dbReference>
<keyword evidence="6 8" id="KW-0539">Nucleus</keyword>
<sequence>MPGREAHEPWDPAAVRGIGPGRPASSPSSPPQVPVDSAEEREQPLAAAAELAAQKREQRLRKFRELHLKRNEARKLNHQEVVEEDKRLKLPANWEVKKARLEWELQEEEKKKVSTSPPSSQSVDCRILLCFIQATCGTVGEPSGPSHLRIFMVLFTPCSFLRGEEFYPTSNSLLHGTHVPSTEEIDRMVIDLEKQIEKRDKYSRRRPYNDDADIDYINERNAKFNKKAERFYGKYTAEIKQNLERGTAV</sequence>
<evidence type="ECO:0000256" key="5">
    <source>
        <dbReference type="ARBA" id="ARBA00023187"/>
    </source>
</evidence>
<protein>
    <recommendedName>
        <fullName evidence="8">Pre-mRNA-splicing factor SYF2</fullName>
    </recommendedName>
</protein>
<feature type="region of interest" description="Disordered" evidence="9">
    <location>
        <begin position="1"/>
        <end position="47"/>
    </location>
</feature>
<proteinExistence type="inferred from homology"/>
<keyword evidence="4 8" id="KW-0747">Spliceosome</keyword>
<dbReference type="GO" id="GO:0000974">
    <property type="term" value="C:Prp19 complex"/>
    <property type="evidence" value="ECO:0007669"/>
    <property type="project" value="TreeGrafter"/>
</dbReference>
<dbReference type="PANTHER" id="PTHR13264:SF5">
    <property type="entry name" value="PRE-MRNA-SPLICING FACTOR SYF2"/>
    <property type="match status" value="1"/>
</dbReference>
<keyword evidence="5 8" id="KW-0508">mRNA splicing</keyword>
<evidence type="ECO:0000256" key="3">
    <source>
        <dbReference type="ARBA" id="ARBA00022664"/>
    </source>
</evidence>
<dbReference type="AlphaFoldDB" id="A0A8C7BVJ9"/>
<evidence type="ECO:0000256" key="1">
    <source>
        <dbReference type="ARBA" id="ARBA00004123"/>
    </source>
</evidence>
<evidence type="ECO:0000256" key="7">
    <source>
        <dbReference type="ARBA" id="ARBA00045277"/>
    </source>
</evidence>
<dbReference type="Proteomes" id="UP000694425">
    <property type="component" value="Unplaced"/>
</dbReference>
<evidence type="ECO:0000313" key="10">
    <source>
        <dbReference type="Ensembl" id="ENSNVIP00000030099.1"/>
    </source>
</evidence>
<keyword evidence="3 8" id="KW-0507">mRNA processing</keyword>
<reference evidence="10" key="1">
    <citation type="submission" date="2025-08" db="UniProtKB">
        <authorList>
            <consortium name="Ensembl"/>
        </authorList>
    </citation>
    <scope>IDENTIFICATION</scope>
</reference>
<dbReference type="PANTHER" id="PTHR13264">
    <property type="entry name" value="GCIP-INTERACTING PROTEIN P29"/>
    <property type="match status" value="1"/>
</dbReference>
<organism evidence="10 11">
    <name type="scientific">Neovison vison</name>
    <name type="common">American mink</name>
    <name type="synonym">Mustela vison</name>
    <dbReference type="NCBI Taxonomy" id="452646"/>
    <lineage>
        <taxon>Eukaryota</taxon>
        <taxon>Metazoa</taxon>
        <taxon>Chordata</taxon>
        <taxon>Craniata</taxon>
        <taxon>Vertebrata</taxon>
        <taxon>Euteleostomi</taxon>
        <taxon>Mammalia</taxon>
        <taxon>Eutheria</taxon>
        <taxon>Laurasiatheria</taxon>
        <taxon>Carnivora</taxon>
        <taxon>Caniformia</taxon>
        <taxon>Musteloidea</taxon>
        <taxon>Mustelidae</taxon>
        <taxon>Mustelinae</taxon>
        <taxon>Neogale</taxon>
    </lineage>
</organism>
<comment type="function">
    <text evidence="7">Involved in pre-mRNA splicing as component of the spliceosome.</text>
</comment>
<reference evidence="10" key="2">
    <citation type="submission" date="2025-09" db="UniProtKB">
        <authorList>
            <consortium name="Ensembl"/>
        </authorList>
    </citation>
    <scope>IDENTIFICATION</scope>
</reference>
<dbReference type="Pfam" id="PF08231">
    <property type="entry name" value="SYF2"/>
    <property type="match status" value="1"/>
</dbReference>
<comment type="similarity">
    <text evidence="2 8">Belongs to the SYF2 family.</text>
</comment>
<evidence type="ECO:0000256" key="9">
    <source>
        <dbReference type="SAM" id="MobiDB-lite"/>
    </source>
</evidence>
<dbReference type="GO" id="GO:0071014">
    <property type="term" value="C:post-mRNA release spliceosomal complex"/>
    <property type="evidence" value="ECO:0007669"/>
    <property type="project" value="TreeGrafter"/>
</dbReference>
<evidence type="ECO:0000313" key="11">
    <source>
        <dbReference type="Proteomes" id="UP000694425"/>
    </source>
</evidence>
<evidence type="ECO:0000256" key="4">
    <source>
        <dbReference type="ARBA" id="ARBA00022728"/>
    </source>
</evidence>
<dbReference type="GO" id="GO:0000398">
    <property type="term" value="P:mRNA splicing, via spliceosome"/>
    <property type="evidence" value="ECO:0007669"/>
    <property type="project" value="UniProtKB-UniRule"/>
</dbReference>
<comment type="subunit">
    <text evidence="8">May be part of a spliceosome complex.</text>
</comment>
<comment type="subcellular location">
    <subcellularLocation>
        <location evidence="1 8">Nucleus</location>
    </subcellularLocation>
</comment>
<keyword evidence="11" id="KW-1185">Reference proteome</keyword>
<accession>A0A8C7BVJ9</accession>
<name>A0A8C7BVJ9_NEOVI</name>
<evidence type="ECO:0000256" key="2">
    <source>
        <dbReference type="ARBA" id="ARBA00010028"/>
    </source>
</evidence>
<evidence type="ECO:0000256" key="6">
    <source>
        <dbReference type="ARBA" id="ARBA00023242"/>
    </source>
</evidence>
<dbReference type="InterPro" id="IPR013260">
    <property type="entry name" value="mRNA_splic_SYF2"/>
</dbReference>
<dbReference type="GeneTree" id="ENSGT00390000017845"/>
<dbReference type="GO" id="GO:0071013">
    <property type="term" value="C:catalytic step 2 spliceosome"/>
    <property type="evidence" value="ECO:0007669"/>
    <property type="project" value="TreeGrafter"/>
</dbReference>
<feature type="compositionally biased region" description="Basic and acidic residues" evidence="9">
    <location>
        <begin position="1"/>
        <end position="10"/>
    </location>
</feature>
<evidence type="ECO:0000256" key="8">
    <source>
        <dbReference type="RuleBase" id="RU367148"/>
    </source>
</evidence>